<evidence type="ECO:0000313" key="4">
    <source>
        <dbReference type="Proteomes" id="UP001303324"/>
    </source>
</evidence>
<feature type="signal peptide" evidence="1">
    <location>
        <begin position="1"/>
        <end position="21"/>
    </location>
</feature>
<feature type="chain" id="PRO_5046134358" evidence="1">
    <location>
        <begin position="22"/>
        <end position="120"/>
    </location>
</feature>
<dbReference type="Proteomes" id="UP001303324">
    <property type="component" value="Chromosome"/>
</dbReference>
<name>A0ABY9VGS0_9BACI</name>
<dbReference type="EMBL" id="CP134494">
    <property type="protein sequence ID" value="WNF22905.1"/>
    <property type="molecule type" value="Genomic_DNA"/>
</dbReference>
<keyword evidence="1" id="KW-0732">Signal</keyword>
<dbReference type="RefSeq" id="WP_311073015.1">
    <property type="nucleotide sequence ID" value="NZ_CP134494.1"/>
</dbReference>
<reference evidence="3 4" key="1">
    <citation type="submission" date="2023-09" db="EMBL/GenBank/DDBJ databases">
        <title>Microbial mechanism of fulvic acid promoting antimony reduction mineralization in rice fields.</title>
        <authorList>
            <person name="Chen G."/>
            <person name="Lan J."/>
        </authorList>
    </citation>
    <scope>NUCLEOTIDE SEQUENCE [LARGE SCALE GENOMIC DNA]</scope>
    <source>
        <strain evidence="3 4">PS1</strain>
    </source>
</reference>
<evidence type="ECO:0000256" key="1">
    <source>
        <dbReference type="SAM" id="SignalP"/>
    </source>
</evidence>
<accession>A0ABY9VGS0</accession>
<proteinExistence type="predicted"/>
<dbReference type="Pfam" id="PF13115">
    <property type="entry name" value="YtkA"/>
    <property type="match status" value="1"/>
</dbReference>
<dbReference type="PROSITE" id="PS51257">
    <property type="entry name" value="PROKAR_LIPOPROTEIN"/>
    <property type="match status" value="1"/>
</dbReference>
<dbReference type="InterPro" id="IPR032693">
    <property type="entry name" value="YtkA-like_dom"/>
</dbReference>
<keyword evidence="4" id="KW-1185">Reference proteome</keyword>
<evidence type="ECO:0000313" key="3">
    <source>
        <dbReference type="EMBL" id="WNF22905.1"/>
    </source>
</evidence>
<gene>
    <name evidence="3" type="ORF">RH061_22620</name>
</gene>
<feature type="domain" description="YtkA-like" evidence="2">
    <location>
        <begin position="22"/>
        <end position="100"/>
    </location>
</feature>
<protein>
    <submittedName>
        <fullName evidence="3">FixH family protein</fullName>
    </submittedName>
</protein>
<organism evidence="3 4">
    <name type="scientific">Mesobacillus jeotgali</name>
    <dbReference type="NCBI Taxonomy" id="129985"/>
    <lineage>
        <taxon>Bacteria</taxon>
        <taxon>Bacillati</taxon>
        <taxon>Bacillota</taxon>
        <taxon>Bacilli</taxon>
        <taxon>Bacillales</taxon>
        <taxon>Bacillaceae</taxon>
        <taxon>Mesobacillus</taxon>
    </lineage>
</organism>
<evidence type="ECO:0000259" key="2">
    <source>
        <dbReference type="Pfam" id="PF13115"/>
    </source>
</evidence>
<sequence>MKKLIAGFMLLMVLLAGCSSGSDYEINLKEAPKYKAGKTYPVVIEVLQDGKPAAGLDFVAYLEMAKMDHGTIELNFEDKGNGIYESSVELPMGGEWIVNIEGESDGSAFEHVITFEVEKE</sequence>